<name>A0A822ZWQ0_NELNU</name>
<keyword evidence="3" id="KW-1185">Reference proteome</keyword>
<feature type="compositionally biased region" description="Basic residues" evidence="1">
    <location>
        <begin position="1"/>
        <end position="10"/>
    </location>
</feature>
<sequence>MRSGTRKTRRERNEGKGEEEKKGGEGKEKKWDRGNSPRGVIPNMAKDGRRTTEGE</sequence>
<evidence type="ECO:0000256" key="1">
    <source>
        <dbReference type="SAM" id="MobiDB-lite"/>
    </source>
</evidence>
<feature type="region of interest" description="Disordered" evidence="1">
    <location>
        <begin position="1"/>
        <end position="55"/>
    </location>
</feature>
<feature type="compositionally biased region" description="Basic and acidic residues" evidence="1">
    <location>
        <begin position="46"/>
        <end position="55"/>
    </location>
</feature>
<proteinExistence type="predicted"/>
<dbReference type="AlphaFoldDB" id="A0A822ZWQ0"/>
<reference evidence="2 3" key="1">
    <citation type="journal article" date="2020" name="Mol. Biol. Evol.">
        <title>Distinct Expression and Methylation Patterns for Genes with Different Fates following a Single Whole-Genome Duplication in Flowering Plants.</title>
        <authorList>
            <person name="Shi T."/>
            <person name="Rahmani R.S."/>
            <person name="Gugger P.F."/>
            <person name="Wang M."/>
            <person name="Li H."/>
            <person name="Zhang Y."/>
            <person name="Li Z."/>
            <person name="Wang Q."/>
            <person name="Van de Peer Y."/>
            <person name="Marchal K."/>
            <person name="Chen J."/>
        </authorList>
    </citation>
    <scope>NUCLEOTIDE SEQUENCE [LARGE SCALE GENOMIC DNA]</scope>
    <source>
        <tissue evidence="2">Leaf</tissue>
    </source>
</reference>
<comment type="caution">
    <text evidence="2">The sequence shown here is derived from an EMBL/GenBank/DDBJ whole genome shotgun (WGS) entry which is preliminary data.</text>
</comment>
<evidence type="ECO:0000313" key="3">
    <source>
        <dbReference type="Proteomes" id="UP000607653"/>
    </source>
</evidence>
<feature type="compositionally biased region" description="Basic and acidic residues" evidence="1">
    <location>
        <begin position="11"/>
        <end position="35"/>
    </location>
</feature>
<gene>
    <name evidence="2" type="ORF">HUJ06_031900</name>
</gene>
<organism evidence="2 3">
    <name type="scientific">Nelumbo nucifera</name>
    <name type="common">Sacred lotus</name>
    <dbReference type="NCBI Taxonomy" id="4432"/>
    <lineage>
        <taxon>Eukaryota</taxon>
        <taxon>Viridiplantae</taxon>
        <taxon>Streptophyta</taxon>
        <taxon>Embryophyta</taxon>
        <taxon>Tracheophyta</taxon>
        <taxon>Spermatophyta</taxon>
        <taxon>Magnoliopsida</taxon>
        <taxon>Proteales</taxon>
        <taxon>Nelumbonaceae</taxon>
        <taxon>Nelumbo</taxon>
    </lineage>
</organism>
<evidence type="ECO:0000313" key="2">
    <source>
        <dbReference type="EMBL" id="DAD49692.1"/>
    </source>
</evidence>
<dbReference type="EMBL" id="DUZY01000348">
    <property type="protein sequence ID" value="DAD49692.1"/>
    <property type="molecule type" value="Genomic_DNA"/>
</dbReference>
<dbReference type="Proteomes" id="UP000607653">
    <property type="component" value="Unassembled WGS sequence"/>
</dbReference>
<protein>
    <submittedName>
        <fullName evidence="2">Uncharacterized protein</fullName>
    </submittedName>
</protein>
<accession>A0A822ZWQ0</accession>